<sequence>MTDWQSLDQSSLNVRVDPSTASSPSTDLLASKNDGLATKASSSSKMDAGKPPTAVAAGGSGAANETVGCEFSMERNPPWNGGQPAVEDSNGKIIDALQEDVGDSTFSPSPQLSKGNRGQHVLYISTFAVFGTVIRVFTGRLFGGDCGNTASTSTSVVADFVEPWASLVCVTANGKTDQTGGALFTDLPANMLGSFLIGVLSLMGTHRNRTNHPLPWFRADHPLQRHTAFHVALVTGLCGCLTTFASWNTQMVVMLDGTDTVLGSQPVPALFGYLIGISTAATSFLSGRHCNMLLRSRHRESLSSTRNDIPAVDTELGQPVLERPPPPSSRAPVQPCWLTRLLGIRVAPFLVVTVLIGAFVVGDVVYQVPFYRKMWISIALTPLGALLRWRLSRWNSKIVWNRLAWVPWGTLVANLLAAVLSAAAEAIGERYYKNDAWTFTIWKGVGAGFAGSLSTVSTMVKEMFAMDSPARAYFYATVTVIAAALLSLAVYSPIIRS</sequence>
<dbReference type="InterPro" id="IPR003691">
    <property type="entry name" value="FluC"/>
</dbReference>
<evidence type="ECO:0000256" key="1">
    <source>
        <dbReference type="ARBA" id="ARBA00002598"/>
    </source>
</evidence>
<dbReference type="Proteomes" id="UP000000759">
    <property type="component" value="Chromosome 22"/>
</dbReference>
<feature type="transmembrane region" description="Helical" evidence="10">
    <location>
        <begin position="227"/>
        <end position="247"/>
    </location>
</feature>
<evidence type="ECO:0000313" key="11">
    <source>
        <dbReference type="EMBL" id="EEC44292.1"/>
    </source>
</evidence>
<dbReference type="AlphaFoldDB" id="B7GAP9"/>
<feature type="transmembrane region" description="Helical" evidence="10">
    <location>
        <begin position="472"/>
        <end position="494"/>
    </location>
</feature>
<dbReference type="GeneID" id="7195823"/>
<feature type="transmembrane region" description="Helical" evidence="10">
    <location>
        <begin position="346"/>
        <end position="368"/>
    </location>
</feature>
<evidence type="ECO:0000256" key="3">
    <source>
        <dbReference type="ARBA" id="ARBA00022475"/>
    </source>
</evidence>
<evidence type="ECO:0000256" key="8">
    <source>
        <dbReference type="ARBA" id="ARBA00035585"/>
    </source>
</evidence>
<dbReference type="PANTHER" id="PTHR28259">
    <property type="entry name" value="FLUORIDE EXPORT PROTEIN 1-RELATED"/>
    <property type="match status" value="1"/>
</dbReference>
<dbReference type="GO" id="GO:1903425">
    <property type="term" value="F:fluoride transmembrane transporter activity"/>
    <property type="evidence" value="ECO:0007669"/>
    <property type="project" value="TreeGrafter"/>
</dbReference>
<comment type="catalytic activity">
    <reaction evidence="8">
        <text>fluoride(in) = fluoride(out)</text>
        <dbReference type="Rhea" id="RHEA:76159"/>
        <dbReference type="ChEBI" id="CHEBI:17051"/>
    </reaction>
    <physiologicalReaction direction="left-to-right" evidence="8">
        <dbReference type="Rhea" id="RHEA:76160"/>
    </physiologicalReaction>
</comment>
<keyword evidence="12" id="KW-1185">Reference proteome</keyword>
<evidence type="ECO:0000256" key="5">
    <source>
        <dbReference type="ARBA" id="ARBA00022989"/>
    </source>
</evidence>
<keyword evidence="6 10" id="KW-0472">Membrane</keyword>
<feature type="transmembrane region" description="Helical" evidence="10">
    <location>
        <begin position="267"/>
        <end position="287"/>
    </location>
</feature>
<evidence type="ECO:0000256" key="10">
    <source>
        <dbReference type="SAM" id="Phobius"/>
    </source>
</evidence>
<protein>
    <recommendedName>
        <fullName evidence="13">CrcB-like protein</fullName>
    </recommendedName>
</protein>
<dbReference type="STRING" id="556484.B7GAP9"/>
<feature type="transmembrane region" description="Helical" evidence="10">
    <location>
        <begin position="403"/>
        <end position="424"/>
    </location>
</feature>
<keyword evidence="3" id="KW-1003">Cell membrane</keyword>
<feature type="compositionally biased region" description="Polar residues" evidence="9">
    <location>
        <begin position="1"/>
        <end position="28"/>
    </location>
</feature>
<evidence type="ECO:0000256" key="4">
    <source>
        <dbReference type="ARBA" id="ARBA00022692"/>
    </source>
</evidence>
<comment type="function">
    <text evidence="1">Fluoride channel required for the rapid expulsion of cytoplasmic fluoride.</text>
</comment>
<keyword evidence="4 10" id="KW-0812">Transmembrane</keyword>
<dbReference type="OrthoDB" id="409792at2759"/>
<feature type="transmembrane region" description="Helical" evidence="10">
    <location>
        <begin position="121"/>
        <end position="138"/>
    </location>
</feature>
<evidence type="ECO:0000313" key="12">
    <source>
        <dbReference type="Proteomes" id="UP000000759"/>
    </source>
</evidence>
<dbReference type="eggNOG" id="ENOG502T75V">
    <property type="taxonomic scope" value="Eukaryota"/>
</dbReference>
<reference evidence="12" key="2">
    <citation type="submission" date="2008-08" db="EMBL/GenBank/DDBJ databases">
        <authorList>
            <consortium name="Diatom Consortium"/>
            <person name="Grigoriev I."/>
            <person name="Grimwood J."/>
            <person name="Kuo A."/>
            <person name="Otillar R.P."/>
            <person name="Salamov A."/>
            <person name="Detter J.C."/>
            <person name="Lindquist E."/>
            <person name="Shapiro H."/>
            <person name="Lucas S."/>
            <person name="Glavina del Rio T."/>
            <person name="Pitluck S."/>
            <person name="Rokhsar D."/>
            <person name="Bowler C."/>
        </authorList>
    </citation>
    <scope>GENOME REANNOTATION</scope>
    <source>
        <strain evidence="12">CCAP 1055/1</strain>
    </source>
</reference>
<dbReference type="PANTHER" id="PTHR28259:SF1">
    <property type="entry name" value="FLUORIDE EXPORT PROTEIN 1-RELATED"/>
    <property type="match status" value="1"/>
</dbReference>
<dbReference type="InParanoid" id="B7GAP9"/>
<dbReference type="RefSeq" id="XP_002184114.1">
    <property type="nucleotide sequence ID" value="XM_002184078.1"/>
</dbReference>
<feature type="region of interest" description="Disordered" evidence="9">
    <location>
        <begin position="1"/>
        <end position="62"/>
    </location>
</feature>
<evidence type="ECO:0008006" key="13">
    <source>
        <dbReference type="Google" id="ProtNLM"/>
    </source>
</evidence>
<dbReference type="PaxDb" id="2850-Phatr49471"/>
<evidence type="ECO:0000256" key="2">
    <source>
        <dbReference type="ARBA" id="ARBA00004651"/>
    </source>
</evidence>
<dbReference type="HOGENOM" id="CLU_535851_0_0_1"/>
<evidence type="ECO:0000256" key="7">
    <source>
        <dbReference type="ARBA" id="ARBA00035120"/>
    </source>
</evidence>
<evidence type="ECO:0000256" key="9">
    <source>
        <dbReference type="SAM" id="MobiDB-lite"/>
    </source>
</evidence>
<organism evidence="11 12">
    <name type="scientific">Phaeodactylum tricornutum (strain CCAP 1055/1)</name>
    <dbReference type="NCBI Taxonomy" id="556484"/>
    <lineage>
        <taxon>Eukaryota</taxon>
        <taxon>Sar</taxon>
        <taxon>Stramenopiles</taxon>
        <taxon>Ochrophyta</taxon>
        <taxon>Bacillariophyta</taxon>
        <taxon>Bacillariophyceae</taxon>
        <taxon>Bacillariophycidae</taxon>
        <taxon>Naviculales</taxon>
        <taxon>Phaeodactylaceae</taxon>
        <taxon>Phaeodactylum</taxon>
    </lineage>
</organism>
<keyword evidence="5 10" id="KW-1133">Transmembrane helix</keyword>
<proteinExistence type="inferred from homology"/>
<dbReference type="KEGG" id="pti:PHATRDRAFT_49471"/>
<evidence type="ECO:0000256" key="6">
    <source>
        <dbReference type="ARBA" id="ARBA00023136"/>
    </source>
</evidence>
<feature type="transmembrane region" description="Helical" evidence="10">
    <location>
        <begin position="187"/>
        <end position="206"/>
    </location>
</feature>
<name>B7GAP9_PHATC</name>
<gene>
    <name evidence="11" type="ORF">PHATRDRAFT_49471</name>
</gene>
<reference evidence="11 12" key="1">
    <citation type="journal article" date="2008" name="Nature">
        <title>The Phaeodactylum genome reveals the evolutionary history of diatom genomes.</title>
        <authorList>
            <person name="Bowler C."/>
            <person name="Allen A.E."/>
            <person name="Badger J.H."/>
            <person name="Grimwood J."/>
            <person name="Jabbari K."/>
            <person name="Kuo A."/>
            <person name="Maheswari U."/>
            <person name="Martens C."/>
            <person name="Maumus F."/>
            <person name="Otillar R.P."/>
            <person name="Rayko E."/>
            <person name="Salamov A."/>
            <person name="Vandepoele K."/>
            <person name="Beszteri B."/>
            <person name="Gruber A."/>
            <person name="Heijde M."/>
            <person name="Katinka M."/>
            <person name="Mock T."/>
            <person name="Valentin K."/>
            <person name="Verret F."/>
            <person name="Berges J.A."/>
            <person name="Brownlee C."/>
            <person name="Cadoret J.P."/>
            <person name="Chiovitti A."/>
            <person name="Choi C.J."/>
            <person name="Coesel S."/>
            <person name="De Martino A."/>
            <person name="Detter J.C."/>
            <person name="Durkin C."/>
            <person name="Falciatore A."/>
            <person name="Fournet J."/>
            <person name="Haruta M."/>
            <person name="Huysman M.J."/>
            <person name="Jenkins B.D."/>
            <person name="Jiroutova K."/>
            <person name="Jorgensen R.E."/>
            <person name="Joubert Y."/>
            <person name="Kaplan A."/>
            <person name="Kroger N."/>
            <person name="Kroth P.G."/>
            <person name="La Roche J."/>
            <person name="Lindquist E."/>
            <person name="Lommer M."/>
            <person name="Martin-Jezequel V."/>
            <person name="Lopez P.J."/>
            <person name="Lucas S."/>
            <person name="Mangogna M."/>
            <person name="McGinnis K."/>
            <person name="Medlin L.K."/>
            <person name="Montsant A."/>
            <person name="Oudot-Le Secq M.P."/>
            <person name="Napoli C."/>
            <person name="Obornik M."/>
            <person name="Parker M.S."/>
            <person name="Petit J.L."/>
            <person name="Porcel B.M."/>
            <person name="Poulsen N."/>
            <person name="Robison M."/>
            <person name="Rychlewski L."/>
            <person name="Rynearson T.A."/>
            <person name="Schmutz J."/>
            <person name="Shapiro H."/>
            <person name="Siaut M."/>
            <person name="Stanley M."/>
            <person name="Sussman M.R."/>
            <person name="Taylor A.R."/>
            <person name="Vardi A."/>
            <person name="von Dassow P."/>
            <person name="Vyverman W."/>
            <person name="Willis A."/>
            <person name="Wyrwicz L.S."/>
            <person name="Rokhsar D.S."/>
            <person name="Weissenbach J."/>
            <person name="Armbrust E.V."/>
            <person name="Green B.R."/>
            <person name="Van de Peer Y."/>
            <person name="Grigoriev I.V."/>
        </authorList>
    </citation>
    <scope>NUCLEOTIDE SEQUENCE [LARGE SCALE GENOMIC DNA]</scope>
    <source>
        <strain evidence="11 12">CCAP 1055/1</strain>
    </source>
</reference>
<accession>B7GAP9</accession>
<dbReference type="GO" id="GO:0005886">
    <property type="term" value="C:plasma membrane"/>
    <property type="evidence" value="ECO:0007669"/>
    <property type="project" value="UniProtKB-SubCell"/>
</dbReference>
<feature type="transmembrane region" description="Helical" evidence="10">
    <location>
        <begin position="374"/>
        <end position="391"/>
    </location>
</feature>
<dbReference type="EMBL" id="CM000624">
    <property type="protein sequence ID" value="EEC44292.1"/>
    <property type="molecule type" value="Genomic_DNA"/>
</dbReference>
<comment type="subcellular location">
    <subcellularLocation>
        <location evidence="2">Cell membrane</location>
        <topology evidence="2">Multi-pass membrane protein</topology>
    </subcellularLocation>
</comment>
<dbReference type="Pfam" id="PF02537">
    <property type="entry name" value="CRCB"/>
    <property type="match status" value="2"/>
</dbReference>
<comment type="similarity">
    <text evidence="7">Belongs to the fluoride channel Fluc/FEX (TC 1.A.43) family.</text>
</comment>
<feature type="transmembrane region" description="Helical" evidence="10">
    <location>
        <begin position="436"/>
        <end position="460"/>
    </location>
</feature>